<feature type="transmembrane region" description="Helical" evidence="11">
    <location>
        <begin position="108"/>
        <end position="128"/>
    </location>
</feature>
<evidence type="ECO:0000256" key="5">
    <source>
        <dbReference type="ARBA" id="ARBA00022801"/>
    </source>
</evidence>
<evidence type="ECO:0000256" key="9">
    <source>
        <dbReference type="ARBA" id="ARBA00047280"/>
    </source>
</evidence>
<dbReference type="EC" id="3.4.26.1" evidence="10"/>
<dbReference type="Proteomes" id="UP001327560">
    <property type="component" value="Chromosome 3"/>
</dbReference>
<feature type="transmembrane region" description="Helical" evidence="11">
    <location>
        <begin position="183"/>
        <end position="213"/>
    </location>
</feature>
<comment type="catalytic activity">
    <reaction evidence="9">
        <text>Hydrolyzes the peptide bond -P2-(S-farnesyl or geranylgeranyl)C-P1'-P2'-P3'-COOH where P1' and P2' are amino acids with aliphatic sidechains and P3' is any C-terminal residue.</text>
        <dbReference type="EC" id="3.4.26.1"/>
    </reaction>
</comment>
<evidence type="ECO:0000256" key="10">
    <source>
        <dbReference type="ARBA" id="ARBA00049729"/>
    </source>
</evidence>
<organism evidence="13 14">
    <name type="scientific">Canna indica</name>
    <name type="common">Indian-shot</name>
    <dbReference type="NCBI Taxonomy" id="4628"/>
    <lineage>
        <taxon>Eukaryota</taxon>
        <taxon>Viridiplantae</taxon>
        <taxon>Streptophyta</taxon>
        <taxon>Embryophyta</taxon>
        <taxon>Tracheophyta</taxon>
        <taxon>Spermatophyta</taxon>
        <taxon>Magnoliopsida</taxon>
        <taxon>Liliopsida</taxon>
        <taxon>Zingiberales</taxon>
        <taxon>Cannaceae</taxon>
        <taxon>Canna</taxon>
    </lineage>
</organism>
<dbReference type="Pfam" id="PF02517">
    <property type="entry name" value="Rce1-like"/>
    <property type="match status" value="1"/>
</dbReference>
<feature type="transmembrane region" description="Helical" evidence="11">
    <location>
        <begin position="21"/>
        <end position="44"/>
    </location>
</feature>
<evidence type="ECO:0000256" key="7">
    <source>
        <dbReference type="ARBA" id="ARBA00022989"/>
    </source>
</evidence>
<evidence type="ECO:0000256" key="1">
    <source>
        <dbReference type="ARBA" id="ARBA00004477"/>
    </source>
</evidence>
<evidence type="ECO:0000313" key="13">
    <source>
        <dbReference type="EMBL" id="WOL01602.1"/>
    </source>
</evidence>
<dbReference type="PANTHER" id="PTHR13046">
    <property type="entry name" value="PROTEASE U48 CAAX PRENYL PROTEASE RCE1"/>
    <property type="match status" value="1"/>
</dbReference>
<dbReference type="InterPro" id="IPR003675">
    <property type="entry name" value="Rce1/LyrA-like_dom"/>
</dbReference>
<feature type="transmembrane region" description="Helical" evidence="11">
    <location>
        <begin position="261"/>
        <end position="280"/>
    </location>
</feature>
<evidence type="ECO:0000259" key="12">
    <source>
        <dbReference type="Pfam" id="PF02517"/>
    </source>
</evidence>
<proteinExistence type="inferred from homology"/>
<evidence type="ECO:0000256" key="6">
    <source>
        <dbReference type="ARBA" id="ARBA00022824"/>
    </source>
</evidence>
<comment type="subcellular location">
    <subcellularLocation>
        <location evidence="1">Endoplasmic reticulum membrane</location>
        <topology evidence="1">Multi-pass membrane protein</topology>
    </subcellularLocation>
</comment>
<keyword evidence="4 11" id="KW-0812">Transmembrane</keyword>
<dbReference type="GO" id="GO:0071586">
    <property type="term" value="P:CAAX-box protein processing"/>
    <property type="evidence" value="ECO:0007669"/>
    <property type="project" value="InterPro"/>
</dbReference>
<evidence type="ECO:0000313" key="14">
    <source>
        <dbReference type="Proteomes" id="UP001327560"/>
    </source>
</evidence>
<feature type="transmembrane region" description="Helical" evidence="11">
    <location>
        <begin position="64"/>
        <end position="87"/>
    </location>
</feature>
<name>A0AAQ3K461_9LILI</name>
<dbReference type="InterPro" id="IPR039731">
    <property type="entry name" value="Rce1"/>
</dbReference>
<evidence type="ECO:0000256" key="3">
    <source>
        <dbReference type="ARBA" id="ARBA00022670"/>
    </source>
</evidence>
<evidence type="ECO:0000256" key="2">
    <source>
        <dbReference type="ARBA" id="ARBA00006897"/>
    </source>
</evidence>
<dbReference type="AlphaFoldDB" id="A0AAQ3K461"/>
<gene>
    <name evidence="13" type="ORF">Cni_G10319</name>
</gene>
<keyword evidence="6" id="KW-0256">Endoplasmic reticulum</keyword>
<keyword evidence="5" id="KW-0378">Hydrolase</keyword>
<sequence length="329" mass="36574">MAMDYSSAENSRIFHPSTAEAAASVSGSAAVAACAAMAFFYVAILYSPTLILRLPPPASLDSFMIRRFACAVVSSIASVIACILLLGQGKFDDFPSILGVLGIRSDHLWNSVVLPLLLTSLLYAGSFVSKTWKLISSKKEEGGENFCYGLEICGQRFMDWVCAHARNVMAWRNYVVAPFTEELVFRACMIPLLLCGGFGTYTIIFLSPVFFSLAHLNHFLELYCQQRYCFMKAFLIVGLQLGYTVIFGWYASFFFIRTGNLIPPIVAHIFCNVMGLPVLWSRRTKGTATVAAAAGLICFLWLLFPATNPDMYNDSRDGCNCWHRYCSWN</sequence>
<dbReference type="GO" id="GO:0004222">
    <property type="term" value="F:metalloendopeptidase activity"/>
    <property type="evidence" value="ECO:0007669"/>
    <property type="project" value="InterPro"/>
</dbReference>
<feature type="transmembrane region" description="Helical" evidence="11">
    <location>
        <begin position="233"/>
        <end position="255"/>
    </location>
</feature>
<keyword evidence="7 11" id="KW-1133">Transmembrane helix</keyword>
<dbReference type="EMBL" id="CP136892">
    <property type="protein sequence ID" value="WOL01602.1"/>
    <property type="molecule type" value="Genomic_DNA"/>
</dbReference>
<protein>
    <recommendedName>
        <fullName evidence="10">intramembrane prenyl-peptidase Rce1</fullName>
        <ecNumber evidence="10">3.4.26.1</ecNumber>
    </recommendedName>
</protein>
<dbReference type="GO" id="GO:0005789">
    <property type="term" value="C:endoplasmic reticulum membrane"/>
    <property type="evidence" value="ECO:0007669"/>
    <property type="project" value="UniProtKB-SubCell"/>
</dbReference>
<keyword evidence="8 11" id="KW-0472">Membrane</keyword>
<evidence type="ECO:0000256" key="4">
    <source>
        <dbReference type="ARBA" id="ARBA00022692"/>
    </source>
</evidence>
<reference evidence="13 14" key="1">
    <citation type="submission" date="2023-10" db="EMBL/GenBank/DDBJ databases">
        <title>Chromosome-scale genome assembly provides insights into flower coloration mechanisms of Canna indica.</title>
        <authorList>
            <person name="Li C."/>
        </authorList>
    </citation>
    <scope>NUCLEOTIDE SEQUENCE [LARGE SCALE GENOMIC DNA]</scope>
    <source>
        <tissue evidence="13">Flower</tissue>
    </source>
</reference>
<dbReference type="PANTHER" id="PTHR13046:SF0">
    <property type="entry name" value="CAAX PRENYL PROTEASE 2"/>
    <property type="match status" value="1"/>
</dbReference>
<evidence type="ECO:0000256" key="11">
    <source>
        <dbReference type="SAM" id="Phobius"/>
    </source>
</evidence>
<accession>A0AAQ3K461</accession>
<comment type="similarity">
    <text evidence="2">Belongs to the peptidase U48 family.</text>
</comment>
<keyword evidence="3" id="KW-0645">Protease</keyword>
<evidence type="ECO:0000256" key="8">
    <source>
        <dbReference type="ARBA" id="ARBA00023136"/>
    </source>
</evidence>
<feature type="domain" description="CAAX prenyl protease 2/Lysostaphin resistance protein A-like" evidence="12">
    <location>
        <begin position="168"/>
        <end position="274"/>
    </location>
</feature>
<feature type="transmembrane region" description="Helical" evidence="11">
    <location>
        <begin position="287"/>
        <end position="304"/>
    </location>
</feature>
<keyword evidence="14" id="KW-1185">Reference proteome</keyword>